<name>A0A346E024_9ENTR</name>
<dbReference type="AlphaFoldDB" id="A0A346E024"/>
<dbReference type="PANTHER" id="PTHR37423">
    <property type="entry name" value="SOLUBLE LYTIC MUREIN TRANSGLYCOSYLASE-RELATED"/>
    <property type="match status" value="1"/>
</dbReference>
<dbReference type="InterPro" id="IPR000189">
    <property type="entry name" value="Transglyc_AS"/>
</dbReference>
<feature type="domain" description="Transglycosylase SLT" evidence="7">
    <location>
        <begin position="57"/>
        <end position="177"/>
    </location>
</feature>
<dbReference type="Gene3D" id="1.10.530.10">
    <property type="match status" value="1"/>
</dbReference>
<evidence type="ECO:0000256" key="1">
    <source>
        <dbReference type="ARBA" id="ARBA00001420"/>
    </source>
</evidence>
<evidence type="ECO:0000256" key="4">
    <source>
        <dbReference type="ARBA" id="ARBA00023239"/>
    </source>
</evidence>
<dbReference type="PROSITE" id="PS51257">
    <property type="entry name" value="PROKAR_LIPOPROTEIN"/>
    <property type="match status" value="1"/>
</dbReference>
<protein>
    <recommendedName>
        <fullName evidence="3">peptidoglycan lytic exotransglycosylase</fullName>
        <ecNumber evidence="3">4.2.2.n1</ecNumber>
    </recommendedName>
</protein>
<keyword evidence="6" id="KW-0472">Membrane</keyword>
<evidence type="ECO:0000256" key="6">
    <source>
        <dbReference type="SAM" id="Phobius"/>
    </source>
</evidence>
<dbReference type="Proteomes" id="UP000256856">
    <property type="component" value="Chromosome"/>
</dbReference>
<proteinExistence type="inferred from homology"/>
<keyword evidence="9" id="KW-1185">Reference proteome</keyword>
<dbReference type="GO" id="GO:0071555">
    <property type="term" value="P:cell wall organization"/>
    <property type="evidence" value="ECO:0007669"/>
    <property type="project" value="UniProtKB-KW"/>
</dbReference>
<keyword evidence="6" id="KW-1133">Transmembrane helix</keyword>
<dbReference type="GO" id="GO:0016020">
    <property type="term" value="C:membrane"/>
    <property type="evidence" value="ECO:0007669"/>
    <property type="project" value="InterPro"/>
</dbReference>
<evidence type="ECO:0000259" key="7">
    <source>
        <dbReference type="Pfam" id="PF01464"/>
    </source>
</evidence>
<dbReference type="InterPro" id="IPR008258">
    <property type="entry name" value="Transglycosylase_SLT_dom_1"/>
</dbReference>
<dbReference type="GO" id="GO:0008933">
    <property type="term" value="F:peptidoglycan lytic transglycosylase activity"/>
    <property type="evidence" value="ECO:0007669"/>
    <property type="project" value="InterPro"/>
</dbReference>
<sequence length="226" mass="26673">MIKKNIKINFFYKMKIKKIIPIIFMIISCIHNQNHNKQINNKIFYKDLKTVEKWNKLILDASKKYKINIKLIISLIKIESNGNPCAISKSNAIGLMQIKPSTAGKEVYKYRKIEGQPSKKKLKNPKINIDIGTNYIYLLQYKMLNKIKNKKILRYAIIVSYVGGIGALLKIFSKKQEISMKIINKISPNKFLWYIKTKHPYKQIYKYLIKVNYLYNNINNNIKHQN</sequence>
<dbReference type="EMBL" id="CP028374">
    <property type="protein sequence ID" value="AXN02329.1"/>
    <property type="molecule type" value="Genomic_DNA"/>
</dbReference>
<reference evidence="8 9" key="1">
    <citation type="submission" date="2018-03" db="EMBL/GenBank/DDBJ databases">
        <title>A parallel universe: an anciently diverged bacterial symbiosis in a Hawaiian planthopper (Hemiptera: Cixiidae) reveals rearranged nutritional responsibilities.</title>
        <authorList>
            <person name="Bennett G."/>
            <person name="Mao M."/>
        </authorList>
    </citation>
    <scope>NUCLEOTIDE SEQUENCE [LARGE SCALE GENOMIC DNA]</scope>
    <source>
        <strain evidence="8 9">OLIH</strain>
    </source>
</reference>
<dbReference type="Pfam" id="PF01464">
    <property type="entry name" value="SLT"/>
    <property type="match status" value="1"/>
</dbReference>
<evidence type="ECO:0000256" key="3">
    <source>
        <dbReference type="ARBA" id="ARBA00012587"/>
    </source>
</evidence>
<keyword evidence="5" id="KW-0961">Cell wall biogenesis/degradation</keyword>
<organism evidence="8 9">
    <name type="scientific">Candidatus Purcelliella pentastirinorum</name>
    <dbReference type="NCBI Taxonomy" id="472834"/>
    <lineage>
        <taxon>Bacteria</taxon>
        <taxon>Pseudomonadati</taxon>
        <taxon>Pseudomonadota</taxon>
        <taxon>Gammaproteobacteria</taxon>
        <taxon>Enterobacterales</taxon>
        <taxon>Enterobacteriaceae</taxon>
        <taxon>Candidatus Purcelliella</taxon>
    </lineage>
</organism>
<comment type="similarity">
    <text evidence="2">Belongs to the transglycosylase Slt family.</text>
</comment>
<keyword evidence="6" id="KW-0812">Transmembrane</keyword>
<feature type="transmembrane region" description="Helical" evidence="6">
    <location>
        <begin position="152"/>
        <end position="172"/>
    </location>
</feature>
<dbReference type="KEGG" id="ppet:C9I82_373"/>
<dbReference type="InterPro" id="IPR023346">
    <property type="entry name" value="Lysozyme-like_dom_sf"/>
</dbReference>
<evidence type="ECO:0000313" key="9">
    <source>
        <dbReference type="Proteomes" id="UP000256856"/>
    </source>
</evidence>
<comment type="catalytic activity">
    <reaction evidence="1">
        <text>Exolytic cleavage of the (1-&gt;4)-beta-glycosidic linkage between N-acetylmuramic acid (MurNAc) and N-acetylglucosamine (GlcNAc) residues in peptidoglycan, from either the reducing or the non-reducing ends of the peptidoglycan chains, with concomitant formation of a 1,6-anhydrobond in the MurNAc residue.</text>
        <dbReference type="EC" id="4.2.2.n1"/>
    </reaction>
</comment>
<gene>
    <name evidence="8" type="ORF">C9I82_373</name>
</gene>
<evidence type="ECO:0000313" key="8">
    <source>
        <dbReference type="EMBL" id="AXN02329.1"/>
    </source>
</evidence>
<dbReference type="PANTHER" id="PTHR37423:SF4">
    <property type="entry name" value="ENDO-TYPE MEMBRANE-BOUND LYTIC MUREIN TRANSGLYCOSYLASE A"/>
    <property type="match status" value="1"/>
</dbReference>
<evidence type="ECO:0000256" key="5">
    <source>
        <dbReference type="ARBA" id="ARBA00023316"/>
    </source>
</evidence>
<evidence type="ECO:0000256" key="2">
    <source>
        <dbReference type="ARBA" id="ARBA00007734"/>
    </source>
</evidence>
<dbReference type="GO" id="GO:0000270">
    <property type="term" value="P:peptidoglycan metabolic process"/>
    <property type="evidence" value="ECO:0007669"/>
    <property type="project" value="InterPro"/>
</dbReference>
<dbReference type="SUPFAM" id="SSF53955">
    <property type="entry name" value="Lysozyme-like"/>
    <property type="match status" value="1"/>
</dbReference>
<dbReference type="PROSITE" id="PS00922">
    <property type="entry name" value="TRANSGLYCOSYLASE"/>
    <property type="match status" value="1"/>
</dbReference>
<keyword evidence="4" id="KW-0456">Lyase</keyword>
<accession>A0A346E024</accession>
<dbReference type="EC" id="4.2.2.n1" evidence="3"/>